<sequence>MKLIKRTRSKKTSSGKRWIYYGLFQCDFCKNVVETDISTGKRQLSCGCKRGEFISSAHTKHGDSDTRVYAVWRSMKARCLNKSHKSWPRYGGRGVTVCPEWHDFDVFKKWAMSSGYNEGLQLDRIDGDGNYSPFNCRWVSPTVNARNKKSLRLNIDIARAIRKSRESGLSCVEISSIFNIGIGYIYKIINNEIWREI</sequence>
<gene>
    <name evidence="1" type="ORF">DFW101_3544</name>
</gene>
<accession>G7QC94</accession>
<evidence type="ECO:0000313" key="2">
    <source>
        <dbReference type="Proteomes" id="UP000004662"/>
    </source>
</evidence>
<evidence type="ECO:0000313" key="1">
    <source>
        <dbReference type="EMBL" id="EHJ49540.1"/>
    </source>
</evidence>
<dbReference type="HOGENOM" id="CLU_1382185_0_0_7"/>
<proteinExistence type="predicted"/>
<dbReference type="EMBL" id="CM001368">
    <property type="protein sequence ID" value="EHJ49540.1"/>
    <property type="molecule type" value="Genomic_DNA"/>
</dbReference>
<dbReference type="Proteomes" id="UP000004662">
    <property type="component" value="Chromosome"/>
</dbReference>
<keyword evidence="2" id="KW-1185">Reference proteome</keyword>
<organism evidence="1 2">
    <name type="scientific">Solidesulfovibrio carbinoliphilus subsp. oakridgensis</name>
    <dbReference type="NCBI Taxonomy" id="694327"/>
    <lineage>
        <taxon>Bacteria</taxon>
        <taxon>Pseudomonadati</taxon>
        <taxon>Thermodesulfobacteriota</taxon>
        <taxon>Desulfovibrionia</taxon>
        <taxon>Desulfovibrionales</taxon>
        <taxon>Desulfovibrionaceae</taxon>
        <taxon>Solidesulfovibrio</taxon>
    </lineage>
</organism>
<dbReference type="OrthoDB" id="552713at2"/>
<name>G7QC94_9BACT</name>
<dbReference type="STRING" id="694327.DFW101_3544"/>
<protein>
    <submittedName>
        <fullName evidence="1">Uncharacterized protein</fullName>
    </submittedName>
</protein>
<dbReference type="RefSeq" id="WP_009182864.1">
    <property type="nucleotide sequence ID" value="NZ_CM001368.1"/>
</dbReference>
<reference evidence="2" key="1">
    <citation type="journal article" date="2015" name="Genome Announc.">
        <title>High-Quality Draft Genome Sequence of Desulfovibrio carbinoliphilus FW-101-2B, an Organic Acid-Oxidizing Sulfate-Reducing Bacterium Isolated from Uranium(VI)-Contaminated Groundwater.</title>
        <authorList>
            <person name="Ramsay B.D."/>
            <person name="Hwang C."/>
            <person name="Woo H.L."/>
            <person name="Carroll S.L."/>
            <person name="Lucas S."/>
            <person name="Han J."/>
            <person name="Lapidus A.L."/>
            <person name="Cheng J.F."/>
            <person name="Goodwin L.A."/>
            <person name="Pitluck S."/>
            <person name="Peters L."/>
            <person name="Chertkov O."/>
            <person name="Held B."/>
            <person name="Detter J.C."/>
            <person name="Han C.S."/>
            <person name="Tapia R."/>
            <person name="Land M.L."/>
            <person name="Hauser L.J."/>
            <person name="Kyrpides N.C."/>
            <person name="Ivanova N.N."/>
            <person name="Mikhailova N."/>
            <person name="Pagani I."/>
            <person name="Woyke T."/>
            <person name="Arkin A.P."/>
            <person name="Dehal P."/>
            <person name="Chivian D."/>
            <person name="Criddle C.S."/>
            <person name="Wu W."/>
            <person name="Chakraborty R."/>
            <person name="Hazen T.C."/>
            <person name="Fields M.W."/>
        </authorList>
    </citation>
    <scope>NUCLEOTIDE SEQUENCE [LARGE SCALE GENOMIC DNA]</scope>
    <source>
        <strain evidence="2">FW-101-2B</strain>
    </source>
</reference>
<dbReference type="eggNOG" id="ENOG5032T0J">
    <property type="taxonomic scope" value="Bacteria"/>
</dbReference>
<dbReference type="AlphaFoldDB" id="G7QC94"/>